<dbReference type="PANTHER" id="PTHR34001">
    <property type="entry name" value="BLL7405 PROTEIN"/>
    <property type="match status" value="1"/>
</dbReference>
<dbReference type="SUPFAM" id="SSF56925">
    <property type="entry name" value="OMPA-like"/>
    <property type="match status" value="1"/>
</dbReference>
<feature type="signal peptide" evidence="2">
    <location>
        <begin position="1"/>
        <end position="23"/>
    </location>
</feature>
<gene>
    <name evidence="3" type="ORF">SAMN06295945_1535</name>
</gene>
<keyword evidence="4" id="KW-1185">Reference proteome</keyword>
<dbReference type="InterPro" id="IPR051692">
    <property type="entry name" value="OMP-like"/>
</dbReference>
<evidence type="ECO:0000256" key="1">
    <source>
        <dbReference type="ARBA" id="ARBA00004442"/>
    </source>
</evidence>
<sequence>MKKLTISALAIALTSIATTSVMAQSTKTNAWEGAYAQAGVGYGMFVPSIGSGTATTATPTALKNAGYQSTINQNISASDVNNVSTGIAALAAGYNFGINSEWILGLAASYYPGASAGATGTLNIASTSLTNSNPLLPNYPISGQSSVATYQVKNLYSIVATPGYALDKDRLVYAKVGYTGATIGLSTSTVAYNTTNLHGFTVGLGYKQILTGSIYAFGEVNYASYGNSTASATNVTGTAISAPIKGTGTDLLVGIGYRF</sequence>
<organism evidence="3 4">
    <name type="scientific">Polynucleobacter meluiroseus</name>
    <dbReference type="NCBI Taxonomy" id="1938814"/>
    <lineage>
        <taxon>Bacteria</taxon>
        <taxon>Pseudomonadati</taxon>
        <taxon>Pseudomonadota</taxon>
        <taxon>Betaproteobacteria</taxon>
        <taxon>Burkholderiales</taxon>
        <taxon>Burkholderiaceae</taxon>
        <taxon>Polynucleobacter</taxon>
    </lineage>
</organism>
<dbReference type="GO" id="GO:0009279">
    <property type="term" value="C:cell outer membrane"/>
    <property type="evidence" value="ECO:0007669"/>
    <property type="project" value="UniProtKB-SubCell"/>
</dbReference>
<evidence type="ECO:0000313" key="3">
    <source>
        <dbReference type="EMBL" id="SNX29170.1"/>
    </source>
</evidence>
<dbReference type="AlphaFoldDB" id="A0A240E2S0"/>
<evidence type="ECO:0000313" key="4">
    <source>
        <dbReference type="Proteomes" id="UP000218069"/>
    </source>
</evidence>
<evidence type="ECO:0000256" key="2">
    <source>
        <dbReference type="SAM" id="SignalP"/>
    </source>
</evidence>
<dbReference type="OrthoDB" id="9130640at2"/>
<accession>A0A240E2S0</accession>
<reference evidence="4" key="1">
    <citation type="submission" date="2017-08" db="EMBL/GenBank/DDBJ databases">
        <authorList>
            <person name="Varghese N."/>
            <person name="Submissions S."/>
        </authorList>
    </citation>
    <scope>NUCLEOTIDE SEQUENCE [LARGE SCALE GENOMIC DNA]</scope>
    <source>
        <strain evidence="4">AP-Melu-1000-B4</strain>
    </source>
</reference>
<keyword evidence="2" id="KW-0732">Signal</keyword>
<feature type="chain" id="PRO_5013258272" description="Outer membrane protein beta-barrel domain-containing protein" evidence="2">
    <location>
        <begin position="24"/>
        <end position="259"/>
    </location>
</feature>
<dbReference type="InterPro" id="IPR011250">
    <property type="entry name" value="OMP/PagP_B-barrel"/>
</dbReference>
<name>A0A240E2S0_9BURK</name>
<dbReference type="EMBL" id="OANS01000004">
    <property type="protein sequence ID" value="SNX29170.1"/>
    <property type="molecule type" value="Genomic_DNA"/>
</dbReference>
<comment type="subcellular location">
    <subcellularLocation>
        <location evidence="1">Cell outer membrane</location>
    </subcellularLocation>
</comment>
<proteinExistence type="predicted"/>
<protein>
    <recommendedName>
        <fullName evidence="5">Outer membrane protein beta-barrel domain-containing protein</fullName>
    </recommendedName>
</protein>
<dbReference type="RefSeq" id="WP_096674006.1">
    <property type="nucleotide sequence ID" value="NZ_OANS01000004.1"/>
</dbReference>
<dbReference type="PANTHER" id="PTHR34001:SF3">
    <property type="entry name" value="BLL7405 PROTEIN"/>
    <property type="match status" value="1"/>
</dbReference>
<evidence type="ECO:0008006" key="5">
    <source>
        <dbReference type="Google" id="ProtNLM"/>
    </source>
</evidence>
<dbReference type="Proteomes" id="UP000218069">
    <property type="component" value="Unassembled WGS sequence"/>
</dbReference>